<evidence type="ECO:0000313" key="3">
    <source>
        <dbReference type="EMBL" id="CAH7673855.1"/>
    </source>
</evidence>
<protein>
    <recommendedName>
        <fullName evidence="2">Citrate synthase</fullName>
    </recommendedName>
</protein>
<sequence>MSTSHQVISSLEFSRTMVDQVHLFQAKPGRLLLVSNSRTFIAQTLHPMTLFVIATAALNHNSKFAAAYSAGVKKTDYWKSTLEDLLNLAAMTYPIAARIYVSKYKGGASSIPAIKKDQDLSWNYAQQIGMGNSHGFIEAVKMYNALHTNHEGGNVSSHTTHLVGSALSDPFLSYSAALGGLTGPLHGLANQEALRFVLEMKKVVGP</sequence>
<accession>A0AAV0AX09</accession>
<organism evidence="3 4">
    <name type="scientific">Phakopsora pachyrhizi</name>
    <name type="common">Asian soybean rust disease fungus</name>
    <dbReference type="NCBI Taxonomy" id="170000"/>
    <lineage>
        <taxon>Eukaryota</taxon>
        <taxon>Fungi</taxon>
        <taxon>Dikarya</taxon>
        <taxon>Basidiomycota</taxon>
        <taxon>Pucciniomycotina</taxon>
        <taxon>Pucciniomycetes</taxon>
        <taxon>Pucciniales</taxon>
        <taxon>Phakopsoraceae</taxon>
        <taxon>Phakopsora</taxon>
    </lineage>
</organism>
<dbReference type="EMBL" id="CALTRL010001841">
    <property type="protein sequence ID" value="CAH7673855.1"/>
    <property type="molecule type" value="Genomic_DNA"/>
</dbReference>
<dbReference type="PANTHER" id="PTHR11739">
    <property type="entry name" value="CITRATE SYNTHASE"/>
    <property type="match status" value="1"/>
</dbReference>
<evidence type="ECO:0000256" key="2">
    <source>
        <dbReference type="RuleBase" id="RU000441"/>
    </source>
</evidence>
<dbReference type="InterPro" id="IPR002020">
    <property type="entry name" value="Citrate_synthase"/>
</dbReference>
<keyword evidence="2" id="KW-0808">Transferase</keyword>
<proteinExistence type="inferred from homology"/>
<dbReference type="InterPro" id="IPR036969">
    <property type="entry name" value="Citrate_synthase_sf"/>
</dbReference>
<reference evidence="3" key="1">
    <citation type="submission" date="2022-06" db="EMBL/GenBank/DDBJ databases">
        <authorList>
            <consortium name="SYNGENTA / RWTH Aachen University"/>
        </authorList>
    </citation>
    <scope>NUCLEOTIDE SEQUENCE</scope>
</reference>
<dbReference type="Gene3D" id="1.10.580.10">
    <property type="entry name" value="Citrate Synthase, domain 1"/>
    <property type="match status" value="1"/>
</dbReference>
<dbReference type="GO" id="GO:0005759">
    <property type="term" value="C:mitochondrial matrix"/>
    <property type="evidence" value="ECO:0007669"/>
    <property type="project" value="TreeGrafter"/>
</dbReference>
<dbReference type="PANTHER" id="PTHR11739:SF15">
    <property type="entry name" value="CITRATE SYNTHASE 3, MITOCHONDRIAL"/>
    <property type="match status" value="1"/>
</dbReference>
<keyword evidence="4" id="KW-1185">Reference proteome</keyword>
<evidence type="ECO:0000313" key="4">
    <source>
        <dbReference type="Proteomes" id="UP001153365"/>
    </source>
</evidence>
<keyword evidence="1" id="KW-0809">Transit peptide</keyword>
<comment type="caution">
    <text evidence="3">The sequence shown here is derived from an EMBL/GenBank/DDBJ whole genome shotgun (WGS) entry which is preliminary data.</text>
</comment>
<dbReference type="GO" id="GO:0046912">
    <property type="term" value="F:acyltransferase activity, acyl groups converted into alkyl on transfer"/>
    <property type="evidence" value="ECO:0007669"/>
    <property type="project" value="InterPro"/>
</dbReference>
<dbReference type="AlphaFoldDB" id="A0AAV0AX09"/>
<dbReference type="InterPro" id="IPR016142">
    <property type="entry name" value="Citrate_synth-like_lrg_a-sub"/>
</dbReference>
<dbReference type="GO" id="GO:0006099">
    <property type="term" value="P:tricarboxylic acid cycle"/>
    <property type="evidence" value="ECO:0007669"/>
    <property type="project" value="TreeGrafter"/>
</dbReference>
<comment type="similarity">
    <text evidence="2">Belongs to the citrate synthase family.</text>
</comment>
<name>A0AAV0AX09_PHAPC</name>
<gene>
    <name evidence="3" type="ORF">PPACK8108_LOCUS8756</name>
</gene>
<dbReference type="PRINTS" id="PR00143">
    <property type="entry name" value="CITRTSNTHASE"/>
</dbReference>
<dbReference type="GO" id="GO:0005975">
    <property type="term" value="P:carbohydrate metabolic process"/>
    <property type="evidence" value="ECO:0007669"/>
    <property type="project" value="TreeGrafter"/>
</dbReference>
<dbReference type="Proteomes" id="UP001153365">
    <property type="component" value="Unassembled WGS sequence"/>
</dbReference>
<dbReference type="SUPFAM" id="SSF48256">
    <property type="entry name" value="Citrate synthase"/>
    <property type="match status" value="1"/>
</dbReference>
<dbReference type="Pfam" id="PF00285">
    <property type="entry name" value="Citrate_synt"/>
    <property type="match status" value="1"/>
</dbReference>
<evidence type="ECO:0000256" key="1">
    <source>
        <dbReference type="ARBA" id="ARBA00022946"/>
    </source>
</evidence>